<dbReference type="AlphaFoldDB" id="X0V059"/>
<proteinExistence type="predicted"/>
<protein>
    <recommendedName>
        <fullName evidence="2">Glycerol-3-phosphate dehydrogenase NAD-dependent N-terminal domain-containing protein</fullName>
    </recommendedName>
</protein>
<comment type="caution">
    <text evidence="1">The sequence shown here is derived from an EMBL/GenBank/DDBJ whole genome shotgun (WGS) entry which is preliminary data.</text>
</comment>
<dbReference type="PANTHER" id="PTHR38015">
    <property type="entry name" value="BLR6086 PROTEIN"/>
    <property type="match status" value="1"/>
</dbReference>
<organism evidence="1">
    <name type="scientific">marine sediment metagenome</name>
    <dbReference type="NCBI Taxonomy" id="412755"/>
    <lineage>
        <taxon>unclassified sequences</taxon>
        <taxon>metagenomes</taxon>
        <taxon>ecological metagenomes</taxon>
    </lineage>
</organism>
<dbReference type="InterPro" id="IPR051729">
    <property type="entry name" value="Opine/Lysopine_DH"/>
</dbReference>
<dbReference type="SUPFAM" id="SSF51735">
    <property type="entry name" value="NAD(P)-binding Rossmann-fold domains"/>
    <property type="match status" value="1"/>
</dbReference>
<reference evidence="1" key="1">
    <citation type="journal article" date="2014" name="Front. Microbiol.">
        <title>High frequency of phylogenetically diverse reductive dehalogenase-homologous genes in deep subseafloor sedimentary metagenomes.</title>
        <authorList>
            <person name="Kawai M."/>
            <person name="Futagami T."/>
            <person name="Toyoda A."/>
            <person name="Takaki Y."/>
            <person name="Nishi S."/>
            <person name="Hori S."/>
            <person name="Arai W."/>
            <person name="Tsubouchi T."/>
            <person name="Morono Y."/>
            <person name="Uchiyama I."/>
            <person name="Ito T."/>
            <person name="Fujiyama A."/>
            <person name="Inagaki F."/>
            <person name="Takami H."/>
        </authorList>
    </citation>
    <scope>NUCLEOTIDE SEQUENCE</scope>
    <source>
        <strain evidence="1">Expedition CK06-06</strain>
    </source>
</reference>
<accession>X0V059</accession>
<name>X0V059_9ZZZZ</name>
<dbReference type="PANTHER" id="PTHR38015:SF1">
    <property type="entry name" value="OPINE DEHYDROGENASE DOMAIN-CONTAINING PROTEIN"/>
    <property type="match status" value="1"/>
</dbReference>
<dbReference type="Gene3D" id="3.40.50.720">
    <property type="entry name" value="NAD(P)-binding Rossmann-like Domain"/>
    <property type="match status" value="1"/>
</dbReference>
<dbReference type="InterPro" id="IPR036291">
    <property type="entry name" value="NAD(P)-bd_dom_sf"/>
</dbReference>
<evidence type="ECO:0000313" key="1">
    <source>
        <dbReference type="EMBL" id="GAG11464.1"/>
    </source>
</evidence>
<sequence>MSWITVCGGGNGAHALIGTLLLRDNRIQIRLYLPIEEERSRFAEAISCQPSFELRVTGKVYSVASKRIHVTADPKEAARSSVIIMVVPAFAHEPILLQLAPYLTKENTIAALPARSGLEYEACDILGKVGQNGCVLVGFQTLPWACRIEE</sequence>
<dbReference type="EMBL" id="BARS01020796">
    <property type="protein sequence ID" value="GAG11464.1"/>
    <property type="molecule type" value="Genomic_DNA"/>
</dbReference>
<feature type="non-terminal residue" evidence="1">
    <location>
        <position position="150"/>
    </location>
</feature>
<gene>
    <name evidence="1" type="ORF">S01H1_33490</name>
</gene>
<evidence type="ECO:0008006" key="2">
    <source>
        <dbReference type="Google" id="ProtNLM"/>
    </source>
</evidence>